<keyword evidence="1" id="KW-0732">Signal</keyword>
<feature type="chain" id="PRO_5036742205" evidence="1">
    <location>
        <begin position="21"/>
        <end position="478"/>
    </location>
</feature>
<name>A0A914Z924_9BILA</name>
<evidence type="ECO:0000256" key="1">
    <source>
        <dbReference type="SAM" id="SignalP"/>
    </source>
</evidence>
<dbReference type="Proteomes" id="UP000887577">
    <property type="component" value="Unplaced"/>
</dbReference>
<feature type="signal peptide" evidence="1">
    <location>
        <begin position="1"/>
        <end position="20"/>
    </location>
</feature>
<dbReference type="WBParaSite" id="PSU_v2.g842.t1">
    <property type="protein sequence ID" value="PSU_v2.g842.t1"/>
    <property type="gene ID" value="PSU_v2.g842"/>
</dbReference>
<proteinExistence type="predicted"/>
<evidence type="ECO:0000313" key="3">
    <source>
        <dbReference type="WBParaSite" id="PSU_v2.g842.t1"/>
    </source>
</evidence>
<sequence>MLLKETTFIFFAVFISITFASIKSPEETIKDESKKLLNNFVNKYLEKFEGKIAEAETYLKEYSSSSSKSDDKNDDDKFTDIFKHFNLQSLSIKSMKKVMEGLKESISVIDEEKTLETFKEEITKLKKAVTKIAKFLTDFNEDGLKESFEKILKLFDEHKSDIELFENVLENPEKIPKQSILAETTSSSNSIVATKKYMIGFKCGEGEYSLIACEKGEELPFKRTVQIPRTPLEYFTGYSGGENDTEIIGRNLVKLPEEAFAYEITLEVDTENILNHNVKKILLDNSRFAKDLEKMVPSKSPVIGFMGELSFIYINNAKKEDGYKPLKSWNGNLGKELYISFDEKKPKFFEKAIESFKLNCNSVVHNILEAMSINSDAIPTFKSIGYNLTAASESNNEEVLFEYNNFDGTKKSESPSSLMTLLLKEHLKAIKEEIGEKPKEISLFIFDNFKDEEKKRVLKGLEAACQTLKLKCNFVESD</sequence>
<protein>
    <submittedName>
        <fullName evidence="3">Uncharacterized protein</fullName>
    </submittedName>
</protein>
<reference evidence="3" key="1">
    <citation type="submission" date="2022-11" db="UniProtKB">
        <authorList>
            <consortium name="WormBaseParasite"/>
        </authorList>
    </citation>
    <scope>IDENTIFICATION</scope>
</reference>
<evidence type="ECO:0000313" key="2">
    <source>
        <dbReference type="Proteomes" id="UP000887577"/>
    </source>
</evidence>
<dbReference type="AlphaFoldDB" id="A0A914Z924"/>
<organism evidence="2 3">
    <name type="scientific">Panagrolaimus superbus</name>
    <dbReference type="NCBI Taxonomy" id="310955"/>
    <lineage>
        <taxon>Eukaryota</taxon>
        <taxon>Metazoa</taxon>
        <taxon>Ecdysozoa</taxon>
        <taxon>Nematoda</taxon>
        <taxon>Chromadorea</taxon>
        <taxon>Rhabditida</taxon>
        <taxon>Tylenchina</taxon>
        <taxon>Panagrolaimomorpha</taxon>
        <taxon>Panagrolaimoidea</taxon>
        <taxon>Panagrolaimidae</taxon>
        <taxon>Panagrolaimus</taxon>
    </lineage>
</organism>
<keyword evidence="2" id="KW-1185">Reference proteome</keyword>
<accession>A0A914Z924</accession>